<comment type="subcellular location">
    <subcellularLocation>
        <location evidence="1">Membrane</location>
        <topology evidence="1">Multi-pass membrane protein</topology>
    </subcellularLocation>
</comment>
<keyword evidence="8" id="KW-1185">Reference proteome</keyword>
<evidence type="ECO:0000259" key="6">
    <source>
        <dbReference type="Pfam" id="PF01284"/>
    </source>
</evidence>
<evidence type="ECO:0000313" key="8">
    <source>
        <dbReference type="Proteomes" id="UP000053789"/>
    </source>
</evidence>
<keyword evidence="3 5" id="KW-1133">Transmembrane helix</keyword>
<feature type="transmembrane region" description="Helical" evidence="5">
    <location>
        <begin position="46"/>
        <end position="66"/>
    </location>
</feature>
<evidence type="ECO:0000256" key="5">
    <source>
        <dbReference type="SAM" id="Phobius"/>
    </source>
</evidence>
<dbReference type="VEuPathDB" id="FungiDB:Z519_03124"/>
<dbReference type="HOGENOM" id="CLU_107230_0_0_1"/>
<keyword evidence="2 5" id="KW-0812">Transmembrane</keyword>
<dbReference type="RefSeq" id="XP_016622727.1">
    <property type="nucleotide sequence ID" value="XM_016760877.1"/>
</dbReference>
<proteinExistence type="predicted"/>
<dbReference type="EMBL" id="KN846983">
    <property type="protein sequence ID" value="KIW96058.1"/>
    <property type="molecule type" value="Genomic_DNA"/>
</dbReference>
<protein>
    <recommendedName>
        <fullName evidence="6">MARVEL domain-containing protein</fullName>
    </recommendedName>
</protein>
<evidence type="ECO:0000256" key="2">
    <source>
        <dbReference type="ARBA" id="ARBA00022692"/>
    </source>
</evidence>
<name>A0A0D2HRG1_CLAB1</name>
<evidence type="ECO:0000256" key="3">
    <source>
        <dbReference type="ARBA" id="ARBA00022989"/>
    </source>
</evidence>
<reference evidence="7" key="1">
    <citation type="submission" date="2015-01" db="EMBL/GenBank/DDBJ databases">
        <title>The Genome Sequence of Cladophialophora bantiana CBS 173.52.</title>
        <authorList>
            <consortium name="The Broad Institute Genomics Platform"/>
            <person name="Cuomo C."/>
            <person name="de Hoog S."/>
            <person name="Gorbushina A."/>
            <person name="Stielow B."/>
            <person name="Teixiera M."/>
            <person name="Abouelleil A."/>
            <person name="Chapman S.B."/>
            <person name="Priest M."/>
            <person name="Young S.K."/>
            <person name="Wortman J."/>
            <person name="Nusbaum C."/>
            <person name="Birren B."/>
        </authorList>
    </citation>
    <scope>NUCLEOTIDE SEQUENCE [LARGE SCALE GENOMIC DNA]</scope>
    <source>
        <strain evidence="7">CBS 173.52</strain>
    </source>
</reference>
<evidence type="ECO:0000313" key="7">
    <source>
        <dbReference type="EMBL" id="KIW96058.1"/>
    </source>
</evidence>
<dbReference type="PANTHER" id="PTHR37451">
    <property type="entry name" value="MARVEL DOMAIN"/>
    <property type="match status" value="1"/>
</dbReference>
<gene>
    <name evidence="7" type="ORF">Z519_03124</name>
</gene>
<dbReference type="AlphaFoldDB" id="A0A0D2HRG1"/>
<feature type="transmembrane region" description="Helical" evidence="5">
    <location>
        <begin position="21"/>
        <end position="40"/>
    </location>
</feature>
<organism evidence="7 8">
    <name type="scientific">Cladophialophora bantiana (strain ATCC 10958 / CBS 173.52 / CDC B-1940 / NIH 8579)</name>
    <name type="common">Xylohypha bantiana</name>
    <dbReference type="NCBI Taxonomy" id="1442370"/>
    <lineage>
        <taxon>Eukaryota</taxon>
        <taxon>Fungi</taxon>
        <taxon>Dikarya</taxon>
        <taxon>Ascomycota</taxon>
        <taxon>Pezizomycotina</taxon>
        <taxon>Eurotiomycetes</taxon>
        <taxon>Chaetothyriomycetidae</taxon>
        <taxon>Chaetothyriales</taxon>
        <taxon>Herpotrichiellaceae</taxon>
        <taxon>Cladophialophora</taxon>
    </lineage>
</organism>
<evidence type="ECO:0000256" key="4">
    <source>
        <dbReference type="ARBA" id="ARBA00023136"/>
    </source>
</evidence>
<keyword evidence="4 5" id="KW-0472">Membrane</keyword>
<dbReference type="Pfam" id="PF01284">
    <property type="entry name" value="MARVEL"/>
    <property type="match status" value="1"/>
</dbReference>
<dbReference type="PANTHER" id="PTHR37451:SF4">
    <property type="entry name" value="MARVEL DOMAIN-CONTAINING PROTEIN"/>
    <property type="match status" value="1"/>
</dbReference>
<feature type="domain" description="MARVEL" evidence="6">
    <location>
        <begin position="18"/>
        <end position="127"/>
    </location>
</feature>
<accession>A0A0D2HRG1</accession>
<dbReference type="OrthoDB" id="5325022at2759"/>
<evidence type="ECO:0000256" key="1">
    <source>
        <dbReference type="ARBA" id="ARBA00004141"/>
    </source>
</evidence>
<feature type="transmembrane region" description="Helical" evidence="5">
    <location>
        <begin position="165"/>
        <end position="188"/>
    </location>
</feature>
<feature type="transmembrane region" description="Helical" evidence="5">
    <location>
        <begin position="78"/>
        <end position="100"/>
    </location>
</feature>
<dbReference type="Proteomes" id="UP000053789">
    <property type="component" value="Unassembled WGS sequence"/>
</dbReference>
<dbReference type="GO" id="GO:0016020">
    <property type="term" value="C:membrane"/>
    <property type="evidence" value="ECO:0007669"/>
    <property type="project" value="UniProtKB-SubCell"/>
</dbReference>
<sequence length="227" mass="25275">MSSDEGYSVVPVQRIFFPLRIIQMVFTVGVFGIACYHLSLYSGYDAGALSLFTCLASIIFLIYWFVANSPTNSHLYNYWAFFAVELFVLIFWLCTFALAADKVAKYVQLLSYDTSYDGYDYSSTDDTTGGTTGGNSYCYDGVCVSYNKRDLAKRDTVTDPFSATLYTALALSVINFILFGVTFILYTINMFRHRAALSSAKGNNIAMYNGHGTASRMEKGVVMNGHQ</sequence>
<dbReference type="InterPro" id="IPR008253">
    <property type="entry name" value="Marvel"/>
</dbReference>
<dbReference type="GeneID" id="27696052"/>